<dbReference type="PANTHER" id="PTHR34719:SF3">
    <property type="entry name" value="NICKEL-RESPONSIVE REGULATOR-RELATED"/>
    <property type="match status" value="1"/>
</dbReference>
<evidence type="ECO:0000313" key="8">
    <source>
        <dbReference type="Proteomes" id="UP000008037"/>
    </source>
</evidence>
<comment type="similarity">
    <text evidence="1">Belongs to the transcriptional regulatory CopG/NikR family.</text>
</comment>
<proteinExistence type="inferred from homology"/>
<keyword evidence="3" id="KW-0238">DNA-binding</keyword>
<protein>
    <submittedName>
        <fullName evidence="7">Putative nickel-responsive regulator 1</fullName>
    </submittedName>
</protein>
<dbReference type="HOGENOM" id="CLU_113319_0_1_2"/>
<dbReference type="InterPro" id="IPR027271">
    <property type="entry name" value="Acetolactate_synth/TF_NikR_C"/>
</dbReference>
<dbReference type="Pfam" id="PF01402">
    <property type="entry name" value="RHH_1"/>
    <property type="match status" value="1"/>
</dbReference>
<dbReference type="GO" id="GO:0006355">
    <property type="term" value="P:regulation of DNA-templated transcription"/>
    <property type="evidence" value="ECO:0007669"/>
    <property type="project" value="InterPro"/>
</dbReference>
<dbReference type="EMBL" id="CP002408">
    <property type="protein sequence ID" value="AFU56980.1"/>
    <property type="molecule type" value="Genomic_DNA"/>
</dbReference>
<keyword evidence="2" id="KW-0805">Transcription regulation</keyword>
<dbReference type="Proteomes" id="UP000008037">
    <property type="component" value="Chromosome"/>
</dbReference>
<dbReference type="InterPro" id="IPR002145">
    <property type="entry name" value="CopG"/>
</dbReference>
<keyword evidence="8" id="KW-1185">Reference proteome</keyword>
<dbReference type="GeneID" id="13796206"/>
<evidence type="ECO:0000256" key="1">
    <source>
        <dbReference type="ARBA" id="ARBA00008478"/>
    </source>
</evidence>
<dbReference type="SUPFAM" id="SSF55021">
    <property type="entry name" value="ACT-like"/>
    <property type="match status" value="1"/>
</dbReference>
<dbReference type="InterPro" id="IPR014864">
    <property type="entry name" value="TF_NikR_Ni-bd_C"/>
</dbReference>
<dbReference type="InterPro" id="IPR013321">
    <property type="entry name" value="Arc_rbn_hlx_hlx"/>
</dbReference>
<dbReference type="STRING" id="1237085.Ngar_c00300"/>
<dbReference type="RefSeq" id="WP_015017553.1">
    <property type="nucleotide sequence ID" value="NC_018719.1"/>
</dbReference>
<dbReference type="SUPFAM" id="SSF47598">
    <property type="entry name" value="Ribbon-helix-helix"/>
    <property type="match status" value="1"/>
</dbReference>
<name>K0IBN4_NITGG</name>
<dbReference type="BioCyc" id="CNIT1237085:G1324-30-MONOMER"/>
<reference evidence="7 8" key="1">
    <citation type="journal article" date="2012" name="Environ. Microbiol.">
        <title>The genome of the ammonia-oxidizing Candidatus Nitrososphaera gargensis: insights into metabolic versatility and environmental adaptations.</title>
        <authorList>
            <person name="Spang A."/>
            <person name="Poehlein A."/>
            <person name="Offre P."/>
            <person name="Zumbragel S."/>
            <person name="Haider S."/>
            <person name="Rychlik N."/>
            <person name="Nowka B."/>
            <person name="Schmeisser C."/>
            <person name="Lebedeva E.V."/>
            <person name="Rattei T."/>
            <person name="Bohm C."/>
            <person name="Schmid M."/>
            <person name="Galushko A."/>
            <person name="Hatzenpichler R."/>
            <person name="Weinmaier T."/>
            <person name="Daniel R."/>
            <person name="Schleper C."/>
            <person name="Spieck E."/>
            <person name="Streit W."/>
            <person name="Wagner M."/>
        </authorList>
    </citation>
    <scope>NUCLEOTIDE SEQUENCE [LARGE SCALE GENOMIC DNA]</scope>
    <source>
        <strain evidence="8">Ga9.2</strain>
    </source>
</reference>
<dbReference type="InterPro" id="IPR045865">
    <property type="entry name" value="ACT-like_dom_sf"/>
</dbReference>
<dbReference type="InParanoid" id="K0IBN4"/>
<dbReference type="CDD" id="cd22231">
    <property type="entry name" value="RHH_NikR_HicB-like"/>
    <property type="match status" value="1"/>
</dbReference>
<evidence type="ECO:0000313" key="7">
    <source>
        <dbReference type="EMBL" id="AFU56980.1"/>
    </source>
</evidence>
<dbReference type="InterPro" id="IPR010985">
    <property type="entry name" value="Ribbon_hlx_hlx"/>
</dbReference>
<evidence type="ECO:0000256" key="2">
    <source>
        <dbReference type="ARBA" id="ARBA00023015"/>
    </source>
</evidence>
<dbReference type="GO" id="GO:0003677">
    <property type="term" value="F:DNA binding"/>
    <property type="evidence" value="ECO:0007669"/>
    <property type="project" value="UniProtKB-KW"/>
</dbReference>
<organism evidence="7 8">
    <name type="scientific">Nitrososphaera gargensis (strain Ga9.2)</name>
    <dbReference type="NCBI Taxonomy" id="1237085"/>
    <lineage>
        <taxon>Archaea</taxon>
        <taxon>Nitrososphaerota</taxon>
        <taxon>Nitrososphaeria</taxon>
        <taxon>Nitrososphaerales</taxon>
        <taxon>Nitrososphaeraceae</taxon>
        <taxon>Nitrososphaera</taxon>
    </lineage>
</organism>
<dbReference type="AlphaFoldDB" id="K0IBN4"/>
<evidence type="ECO:0000259" key="5">
    <source>
        <dbReference type="Pfam" id="PF01402"/>
    </source>
</evidence>
<dbReference type="OrthoDB" id="9459at2157"/>
<feature type="domain" description="Transcription factor NikR nickel binding C-terminal" evidence="6">
    <location>
        <begin position="56"/>
        <end position="127"/>
    </location>
</feature>
<dbReference type="Gene3D" id="3.30.70.1150">
    <property type="entry name" value="ACT-like. Chain A, domain 2"/>
    <property type="match status" value="1"/>
</dbReference>
<evidence type="ECO:0000256" key="3">
    <source>
        <dbReference type="ARBA" id="ARBA00023125"/>
    </source>
</evidence>
<sequence>MTIVSVSLNDDILAEIDKLQKTLGFSGRSEIVRAGIRNLLADEKDRQNLSGHLFAVLLAIHDEKSDDQVTEMGHGYDKLITTHIHNKIDGDRCLEIFLLKGDAEEIKDMTKKFQSNKKMDHVKLITT</sequence>
<dbReference type="InterPro" id="IPR050192">
    <property type="entry name" value="CopG/NikR_regulator"/>
</dbReference>
<accession>K0IBN4</accession>
<dbReference type="KEGG" id="nga:Ngar_c00300"/>
<dbReference type="Pfam" id="PF08753">
    <property type="entry name" value="NikR_C"/>
    <property type="match status" value="1"/>
</dbReference>
<feature type="domain" description="Ribbon-helix-helix protein CopG" evidence="5">
    <location>
        <begin position="4"/>
        <end position="43"/>
    </location>
</feature>
<dbReference type="Gene3D" id="1.10.1220.10">
    <property type="entry name" value="Met repressor-like"/>
    <property type="match status" value="1"/>
</dbReference>
<gene>
    <name evidence="7" type="ordered locus">Ngar_c00300</name>
</gene>
<evidence type="ECO:0000256" key="4">
    <source>
        <dbReference type="ARBA" id="ARBA00023163"/>
    </source>
</evidence>
<dbReference type="PANTHER" id="PTHR34719">
    <property type="entry name" value="NICKEL-RESPONSIVE REGULATOR"/>
    <property type="match status" value="1"/>
</dbReference>
<keyword evidence="4" id="KW-0804">Transcription</keyword>
<evidence type="ECO:0000259" key="6">
    <source>
        <dbReference type="Pfam" id="PF08753"/>
    </source>
</evidence>